<keyword evidence="2" id="KW-1185">Reference proteome</keyword>
<name>A0A934PU70_9SPHI</name>
<proteinExistence type="predicted"/>
<protein>
    <submittedName>
        <fullName evidence="1">Uncharacterized protein</fullName>
    </submittedName>
</protein>
<organism evidence="1 2">
    <name type="scientific">Mucilaginibacter segetis</name>
    <dbReference type="NCBI Taxonomy" id="2793071"/>
    <lineage>
        <taxon>Bacteria</taxon>
        <taxon>Pseudomonadati</taxon>
        <taxon>Bacteroidota</taxon>
        <taxon>Sphingobacteriia</taxon>
        <taxon>Sphingobacteriales</taxon>
        <taxon>Sphingobacteriaceae</taxon>
        <taxon>Mucilaginibacter</taxon>
    </lineage>
</organism>
<reference evidence="1" key="1">
    <citation type="submission" date="2020-12" db="EMBL/GenBank/DDBJ databases">
        <title>Bacterial novel species Mucilaginibacter sp. SD-g isolated from soil.</title>
        <authorList>
            <person name="Jung H.-Y."/>
        </authorList>
    </citation>
    <scope>NUCLEOTIDE SEQUENCE</scope>
    <source>
        <strain evidence="1">SD-g</strain>
    </source>
</reference>
<dbReference type="RefSeq" id="WP_200065597.1">
    <property type="nucleotide sequence ID" value="NZ_JAEHFW010000001.1"/>
</dbReference>
<sequence length="158" mass="18017">MKNQENHNEKEEKVSMPIRTMVKIPISTAIKRTENWRSFMGAHFSDNKKVPKAVFISKIDLLDLVEEIQANDLLMGVRAYFTLDEKHVKGNENRLTFLIVPVKAGEERLPFDYVDVVKTDSDISNQFDTGQNDTANSNVFDFTKPCPDCCDPTSPLYS</sequence>
<dbReference type="Proteomes" id="UP000613193">
    <property type="component" value="Unassembled WGS sequence"/>
</dbReference>
<dbReference type="EMBL" id="JAEHFW010000001">
    <property type="protein sequence ID" value="MBK0379160.1"/>
    <property type="molecule type" value="Genomic_DNA"/>
</dbReference>
<comment type="caution">
    <text evidence="1">The sequence shown here is derived from an EMBL/GenBank/DDBJ whole genome shotgun (WGS) entry which is preliminary data.</text>
</comment>
<accession>A0A934PU70</accession>
<dbReference type="AlphaFoldDB" id="A0A934PU70"/>
<evidence type="ECO:0000313" key="1">
    <source>
        <dbReference type="EMBL" id="MBK0379160.1"/>
    </source>
</evidence>
<gene>
    <name evidence="1" type="ORF">I5M19_07580</name>
</gene>
<evidence type="ECO:0000313" key="2">
    <source>
        <dbReference type="Proteomes" id="UP000613193"/>
    </source>
</evidence>